<feature type="coiled-coil region" evidence="1">
    <location>
        <begin position="16"/>
        <end position="47"/>
    </location>
</feature>
<proteinExistence type="predicted"/>
<organism evidence="2">
    <name type="scientific">Tanacetum cinerariifolium</name>
    <name type="common">Dalmatian daisy</name>
    <name type="synonym">Chrysanthemum cinerariifolium</name>
    <dbReference type="NCBI Taxonomy" id="118510"/>
    <lineage>
        <taxon>Eukaryota</taxon>
        <taxon>Viridiplantae</taxon>
        <taxon>Streptophyta</taxon>
        <taxon>Embryophyta</taxon>
        <taxon>Tracheophyta</taxon>
        <taxon>Spermatophyta</taxon>
        <taxon>Magnoliopsida</taxon>
        <taxon>eudicotyledons</taxon>
        <taxon>Gunneridae</taxon>
        <taxon>Pentapetalae</taxon>
        <taxon>asterids</taxon>
        <taxon>campanulids</taxon>
        <taxon>Asterales</taxon>
        <taxon>Asteraceae</taxon>
        <taxon>Asteroideae</taxon>
        <taxon>Anthemideae</taxon>
        <taxon>Anthemidinae</taxon>
        <taxon>Tanacetum</taxon>
    </lineage>
</organism>
<feature type="non-terminal residue" evidence="2">
    <location>
        <position position="162"/>
    </location>
</feature>
<accession>A0A699RUS5</accession>
<gene>
    <name evidence="2" type="ORF">Tci_859962</name>
</gene>
<evidence type="ECO:0000313" key="2">
    <source>
        <dbReference type="EMBL" id="GFC87992.1"/>
    </source>
</evidence>
<evidence type="ECO:0000256" key="1">
    <source>
        <dbReference type="SAM" id="Coils"/>
    </source>
</evidence>
<dbReference type="AlphaFoldDB" id="A0A699RUS5"/>
<name>A0A699RUS5_TANCI</name>
<sequence>MFEDDIKLLKLDVLLRDNALAELRKKFEKAEKERDELKLTLDKFETSSKNLSKLLESQVFDKTCLGYDSQVFDGQMFDCKELHSNESINSVHTSPMNDRYMICEGYHDVPPPYIGTFMPPKPDFVFNDAPTASELIANVVPVKLNTNKPSKDMSLRPDAPII</sequence>
<comment type="caution">
    <text evidence="2">The sequence shown here is derived from an EMBL/GenBank/DDBJ whole genome shotgun (WGS) entry which is preliminary data.</text>
</comment>
<reference evidence="2" key="1">
    <citation type="journal article" date="2019" name="Sci. Rep.">
        <title>Draft genome of Tanacetum cinerariifolium, the natural source of mosquito coil.</title>
        <authorList>
            <person name="Yamashiro T."/>
            <person name="Shiraishi A."/>
            <person name="Satake H."/>
            <person name="Nakayama K."/>
        </authorList>
    </citation>
    <scope>NUCLEOTIDE SEQUENCE</scope>
</reference>
<keyword evidence="1" id="KW-0175">Coiled coil</keyword>
<protein>
    <submittedName>
        <fullName evidence="2">Uncharacterized protein</fullName>
    </submittedName>
</protein>
<dbReference type="EMBL" id="BKCJ011113258">
    <property type="protein sequence ID" value="GFC87992.1"/>
    <property type="molecule type" value="Genomic_DNA"/>
</dbReference>